<dbReference type="PANTHER" id="PTHR34069">
    <property type="entry name" value="3-OXOACYL-[ACYL-CARRIER-PROTEIN] SYNTHASE 3"/>
    <property type="match status" value="1"/>
</dbReference>
<dbReference type="GO" id="GO:0004315">
    <property type="term" value="F:3-oxoacyl-[acyl-carrier-protein] synthase activity"/>
    <property type="evidence" value="ECO:0007669"/>
    <property type="project" value="InterPro"/>
</dbReference>
<dbReference type="Pfam" id="PF08545">
    <property type="entry name" value="ACP_syn_III"/>
    <property type="match status" value="1"/>
</dbReference>
<accession>A0A3L6ZLN3</accession>
<sequence>MKIPPDISIAGVRTAPAPTVTTATALEEGKVARLVAETVGARQLPAATEPGAPRLAIDAAHAALDGAEIHGEDIDILVHAWIHHQGHDFWSPAHHIAHEIGAVHALPVGVQTMCNGGETAIEIAVARLVCDPDATTALVTTADIFAGDFDRWNSDSFLWYGDAGTALVLTTEPRPGHPKLLACAATTVLDGEGLHHGDDPYTWAPGQHGDILDVRRTKKAYLRSGRGDGFNTSMRDALQHVIRTAVSDAGLSLDSPRLRYLALPRVGRKVIGDLYVPAVENLTHAEIVYLGDDTGHLGAGDTPANLNDLLAQENHAPDDIGLFVCAGGGFTVSCIAVELGVLGAATAHSVADTSMKAGLAP</sequence>
<evidence type="ECO:0000259" key="1">
    <source>
        <dbReference type="Pfam" id="PF08545"/>
    </source>
</evidence>
<dbReference type="GO" id="GO:0006633">
    <property type="term" value="P:fatty acid biosynthetic process"/>
    <property type="evidence" value="ECO:0007669"/>
    <property type="project" value="InterPro"/>
</dbReference>
<dbReference type="Gene3D" id="3.40.47.10">
    <property type="match status" value="2"/>
</dbReference>
<evidence type="ECO:0000313" key="3">
    <source>
        <dbReference type="Proteomes" id="UP000275395"/>
    </source>
</evidence>
<dbReference type="EMBL" id="RCUW01000007">
    <property type="protein sequence ID" value="RLP68743.1"/>
    <property type="molecule type" value="Genomic_DNA"/>
</dbReference>
<name>A0A3L6ZLN3_9MICO</name>
<comment type="caution">
    <text evidence="2">The sequence shown here is derived from an EMBL/GenBank/DDBJ whole genome shotgun (WGS) entry which is preliminary data.</text>
</comment>
<dbReference type="SUPFAM" id="SSF53901">
    <property type="entry name" value="Thiolase-like"/>
    <property type="match status" value="1"/>
</dbReference>
<proteinExistence type="predicted"/>
<dbReference type="PANTHER" id="PTHR34069:SF2">
    <property type="entry name" value="BETA-KETOACYL-[ACYL-CARRIER-PROTEIN] SYNTHASE III"/>
    <property type="match status" value="1"/>
</dbReference>
<dbReference type="AlphaFoldDB" id="A0A3L6ZLN3"/>
<protein>
    <submittedName>
        <fullName evidence="2">3-oxoacyl-ACP synthase</fullName>
    </submittedName>
</protein>
<dbReference type="RefSeq" id="WP_121657586.1">
    <property type="nucleotide sequence ID" value="NZ_RCUW01000007.1"/>
</dbReference>
<gene>
    <name evidence="2" type="ORF">D9V30_09285</name>
</gene>
<organism evidence="2 3">
    <name type="scientific">Mycetocola reblochoni</name>
    <dbReference type="NCBI Taxonomy" id="331618"/>
    <lineage>
        <taxon>Bacteria</taxon>
        <taxon>Bacillati</taxon>
        <taxon>Actinomycetota</taxon>
        <taxon>Actinomycetes</taxon>
        <taxon>Micrococcales</taxon>
        <taxon>Microbacteriaceae</taxon>
        <taxon>Mycetocola</taxon>
    </lineage>
</organism>
<dbReference type="InterPro" id="IPR013751">
    <property type="entry name" value="ACP_syn_III_N"/>
</dbReference>
<dbReference type="Proteomes" id="UP000275395">
    <property type="component" value="Unassembled WGS sequence"/>
</dbReference>
<dbReference type="InterPro" id="IPR016039">
    <property type="entry name" value="Thiolase-like"/>
</dbReference>
<dbReference type="GO" id="GO:0044550">
    <property type="term" value="P:secondary metabolite biosynthetic process"/>
    <property type="evidence" value="ECO:0007669"/>
    <property type="project" value="TreeGrafter"/>
</dbReference>
<feature type="domain" description="Beta-ketoacyl-[acyl-carrier-protein] synthase III N-terminal" evidence="1">
    <location>
        <begin position="110"/>
        <end position="175"/>
    </location>
</feature>
<reference evidence="2 3" key="1">
    <citation type="submission" date="2018-10" db="EMBL/GenBank/DDBJ databases">
        <authorList>
            <person name="Li J."/>
        </authorList>
    </citation>
    <scope>NUCLEOTIDE SEQUENCE [LARGE SCALE GENOMIC DNA]</scope>
    <source>
        <strain evidence="2 3">JCM 30549</strain>
    </source>
</reference>
<evidence type="ECO:0000313" key="2">
    <source>
        <dbReference type="EMBL" id="RLP68743.1"/>
    </source>
</evidence>